<evidence type="ECO:0000313" key="2">
    <source>
        <dbReference type="Proteomes" id="UP000217211"/>
    </source>
</evidence>
<evidence type="ECO:0000313" key="1">
    <source>
        <dbReference type="EMBL" id="ASY63272.1"/>
    </source>
</evidence>
<dbReference type="RefSeq" id="WP_034858351.1">
    <property type="nucleotide sequence ID" value="NZ_AJQT01000105.1"/>
</dbReference>
<dbReference type="KEGG" id="esj:SJ05684_c18300"/>
<dbReference type="Proteomes" id="UP000217211">
    <property type="component" value="Chromosome"/>
</dbReference>
<dbReference type="EMBL" id="CP023067">
    <property type="protein sequence ID" value="ASY63272.1"/>
    <property type="molecule type" value="Genomic_DNA"/>
</dbReference>
<gene>
    <name evidence="1" type="ORF">SJ05684_c18300</name>
</gene>
<dbReference type="OrthoDB" id="8283200at2"/>
<dbReference type="AlphaFoldDB" id="A0A249PBY3"/>
<organism evidence="1 2">
    <name type="scientific">Sinorhizobium sojae CCBAU 05684</name>
    <dbReference type="NCBI Taxonomy" id="716928"/>
    <lineage>
        <taxon>Bacteria</taxon>
        <taxon>Pseudomonadati</taxon>
        <taxon>Pseudomonadota</taxon>
        <taxon>Alphaproteobacteria</taxon>
        <taxon>Hyphomicrobiales</taxon>
        <taxon>Rhizobiaceae</taxon>
        <taxon>Sinorhizobium/Ensifer group</taxon>
        <taxon>Sinorhizobium</taxon>
    </lineage>
</organism>
<keyword evidence="2" id="KW-1185">Reference proteome</keyword>
<sequence>MIAAQDFTFDPIGPSELELIDKIFQVELQVRTISRECDEAETLAARLIHAYQCGVRNADALGALARSTRHHRTG</sequence>
<name>A0A249PBY3_9HYPH</name>
<protein>
    <submittedName>
        <fullName evidence="1">Uncharacterized protein</fullName>
    </submittedName>
</protein>
<accession>A0A249PBY3</accession>
<proteinExistence type="predicted"/>
<reference evidence="1 2" key="1">
    <citation type="submission" date="2017-08" db="EMBL/GenBank/DDBJ databases">
        <title>Multipartite genome sequences of Sinorhizobium species nodulating soybeans.</title>
        <authorList>
            <person name="Tian C.F."/>
        </authorList>
    </citation>
    <scope>NUCLEOTIDE SEQUENCE [LARGE SCALE GENOMIC DNA]</scope>
    <source>
        <strain evidence="1 2">CCBAU 05684</strain>
    </source>
</reference>